<dbReference type="EMBL" id="MFNE01000024">
    <property type="protein sequence ID" value="OGG95325.1"/>
    <property type="molecule type" value="Genomic_DNA"/>
</dbReference>
<dbReference type="EC" id="3.5.1.108" evidence="4 12"/>
<evidence type="ECO:0000256" key="3">
    <source>
        <dbReference type="ARBA" id="ARBA00005002"/>
    </source>
</evidence>
<evidence type="ECO:0000256" key="7">
    <source>
        <dbReference type="ARBA" id="ARBA00022723"/>
    </source>
</evidence>
<reference evidence="13 14" key="1">
    <citation type="journal article" date="2016" name="Nat. Commun.">
        <title>Thousands of microbial genomes shed light on interconnected biogeochemical processes in an aquifer system.</title>
        <authorList>
            <person name="Anantharaman K."/>
            <person name="Brown C.T."/>
            <person name="Hug L.A."/>
            <person name="Sharon I."/>
            <person name="Castelle C.J."/>
            <person name="Probst A.J."/>
            <person name="Thomas B.C."/>
            <person name="Singh A."/>
            <person name="Wilkins M.J."/>
            <person name="Karaoz U."/>
            <person name="Brodie E.L."/>
            <person name="Williams K.H."/>
            <person name="Hubbard S.S."/>
            <person name="Banfield J.F."/>
        </authorList>
    </citation>
    <scope>NUCLEOTIDE SEQUENCE [LARGE SCALE GENOMIC DNA]</scope>
</reference>
<comment type="catalytic activity">
    <reaction evidence="11 12">
        <text>a UDP-3-O-[(3R)-3-hydroxyacyl]-N-acetyl-alpha-D-glucosamine + H2O = a UDP-3-O-[(3R)-3-hydroxyacyl]-alpha-D-glucosamine + acetate</text>
        <dbReference type="Rhea" id="RHEA:67816"/>
        <dbReference type="ChEBI" id="CHEBI:15377"/>
        <dbReference type="ChEBI" id="CHEBI:30089"/>
        <dbReference type="ChEBI" id="CHEBI:137740"/>
        <dbReference type="ChEBI" id="CHEBI:173225"/>
        <dbReference type="EC" id="3.5.1.108"/>
    </reaction>
</comment>
<evidence type="ECO:0000256" key="11">
    <source>
        <dbReference type="ARBA" id="ARBA00024535"/>
    </source>
</evidence>
<evidence type="ECO:0000256" key="1">
    <source>
        <dbReference type="ARBA" id="ARBA00001947"/>
    </source>
</evidence>
<comment type="caution">
    <text evidence="13">The sequence shown here is derived from an EMBL/GenBank/DDBJ whole genome shotgun (WGS) entry which is preliminary data.</text>
</comment>
<evidence type="ECO:0000313" key="14">
    <source>
        <dbReference type="Proteomes" id="UP000178449"/>
    </source>
</evidence>
<keyword evidence="8 12" id="KW-0378">Hydrolase</keyword>
<evidence type="ECO:0000313" key="13">
    <source>
        <dbReference type="EMBL" id="OGG95325.1"/>
    </source>
</evidence>
<dbReference type="AlphaFoldDB" id="A0A1F6GB41"/>
<dbReference type="InterPro" id="IPR004463">
    <property type="entry name" value="UDP-acyl_GlcNac_deAcase"/>
</dbReference>
<dbReference type="InterPro" id="IPR011334">
    <property type="entry name" value="UDP-acyl_GlcNac_deAcase_C"/>
</dbReference>
<feature type="binding site" evidence="12">
    <location>
        <position position="234"/>
    </location>
    <ligand>
        <name>Zn(2+)</name>
        <dbReference type="ChEBI" id="CHEBI:29105"/>
    </ligand>
</feature>
<evidence type="ECO:0000256" key="9">
    <source>
        <dbReference type="ARBA" id="ARBA00022833"/>
    </source>
</evidence>
<comment type="function">
    <text evidence="2 12">Catalyzes the hydrolysis of UDP-3-O-myristoyl-N-acetylglucosamine to form UDP-3-O-myristoylglucosamine and acetate, the committed step in lipid A biosynthesis.</text>
</comment>
<dbReference type="HAMAP" id="MF_00388">
    <property type="entry name" value="LpxC"/>
    <property type="match status" value="1"/>
</dbReference>
<proteinExistence type="inferred from homology"/>
<comment type="cofactor">
    <cofactor evidence="1 12">
        <name>Zn(2+)</name>
        <dbReference type="ChEBI" id="CHEBI:29105"/>
    </cofactor>
</comment>
<evidence type="ECO:0000256" key="4">
    <source>
        <dbReference type="ARBA" id="ARBA00012745"/>
    </source>
</evidence>
<dbReference type="SUPFAM" id="SSF54211">
    <property type="entry name" value="Ribosomal protein S5 domain 2-like"/>
    <property type="match status" value="2"/>
</dbReference>
<evidence type="ECO:0000256" key="12">
    <source>
        <dbReference type="HAMAP-Rule" id="MF_00388"/>
    </source>
</evidence>
<keyword evidence="10 12" id="KW-0443">Lipid metabolism</keyword>
<dbReference type="GO" id="GO:0103117">
    <property type="term" value="F:UDP-3-O-acyl-N-acetylglucosamine deacetylase activity"/>
    <property type="evidence" value="ECO:0007669"/>
    <property type="project" value="UniProtKB-UniRule"/>
</dbReference>
<feature type="binding site" evidence="12">
    <location>
        <position position="238"/>
    </location>
    <ligand>
        <name>Zn(2+)</name>
        <dbReference type="ChEBI" id="CHEBI:29105"/>
    </ligand>
</feature>
<evidence type="ECO:0000256" key="10">
    <source>
        <dbReference type="ARBA" id="ARBA00023098"/>
    </source>
</evidence>
<comment type="similarity">
    <text evidence="12">Belongs to the LpxC family.</text>
</comment>
<dbReference type="GO" id="GO:0016020">
    <property type="term" value="C:membrane"/>
    <property type="evidence" value="ECO:0007669"/>
    <property type="project" value="GOC"/>
</dbReference>
<dbReference type="InterPro" id="IPR015870">
    <property type="entry name" value="UDP-acyl_N-AcGlcN_deAcase_N"/>
</dbReference>
<dbReference type="InterPro" id="IPR020568">
    <property type="entry name" value="Ribosomal_Su5_D2-typ_SF"/>
</dbReference>
<organism evidence="13 14">
    <name type="scientific">Candidatus Lambdaproteobacteria bacterium RIFOXYD2_FULL_50_16</name>
    <dbReference type="NCBI Taxonomy" id="1817772"/>
    <lineage>
        <taxon>Bacteria</taxon>
        <taxon>Pseudomonadati</taxon>
        <taxon>Pseudomonadota</taxon>
        <taxon>Candidatus Lambdaproteobacteria</taxon>
    </lineage>
</organism>
<evidence type="ECO:0000256" key="8">
    <source>
        <dbReference type="ARBA" id="ARBA00022801"/>
    </source>
</evidence>
<keyword evidence="6 12" id="KW-0441">Lipid A biosynthesis</keyword>
<evidence type="ECO:0000256" key="6">
    <source>
        <dbReference type="ARBA" id="ARBA00022556"/>
    </source>
</evidence>
<accession>A0A1F6GB41</accession>
<protein>
    <recommendedName>
        <fullName evidence="4 12">UDP-3-O-acyl-N-acetylglucosamine deacetylase</fullName>
        <shortName evidence="12">UDP-3-O-acyl-GlcNAc deacetylase</shortName>
        <ecNumber evidence="4 12">3.5.1.108</ecNumber>
    </recommendedName>
    <alternativeName>
        <fullName evidence="12">UDP-3-O-[R-3-hydroxymyristoyl]-N-acetylglucosamine deacetylase</fullName>
    </alternativeName>
</protein>
<dbReference type="Gene3D" id="3.30.1700.10">
    <property type="entry name" value="lpxc deacetylase, domain 2"/>
    <property type="match status" value="1"/>
</dbReference>
<evidence type="ECO:0000256" key="2">
    <source>
        <dbReference type="ARBA" id="ARBA00002923"/>
    </source>
</evidence>
<name>A0A1F6GB41_9PROT</name>
<dbReference type="NCBIfam" id="TIGR00325">
    <property type="entry name" value="lpxC"/>
    <property type="match status" value="1"/>
</dbReference>
<gene>
    <name evidence="12" type="primary">lpxC</name>
    <name evidence="13" type="ORF">A2527_07320</name>
</gene>
<keyword evidence="5 12" id="KW-0444">Lipid biosynthesis</keyword>
<dbReference type="STRING" id="1817772.A2527_07320"/>
<keyword evidence="9 12" id="KW-0862">Zinc</keyword>
<dbReference type="GO" id="GO:0046872">
    <property type="term" value="F:metal ion binding"/>
    <property type="evidence" value="ECO:0007669"/>
    <property type="project" value="UniProtKB-KW"/>
</dbReference>
<dbReference type="UniPathway" id="UPA00359">
    <property type="reaction ID" value="UER00478"/>
</dbReference>
<dbReference type="Proteomes" id="UP000178449">
    <property type="component" value="Unassembled WGS sequence"/>
</dbReference>
<comment type="pathway">
    <text evidence="3 12">Glycolipid biosynthesis; lipid IV(A) biosynthesis; lipid IV(A) from (3R)-3-hydroxytetradecanoyl-[acyl-carrier-protein] and UDP-N-acetyl-alpha-D-glucosamine: step 2/6.</text>
</comment>
<dbReference type="PANTHER" id="PTHR33694">
    <property type="entry name" value="UDP-3-O-ACYL-N-ACETYLGLUCOSAMINE DEACETYLASE 1, MITOCHONDRIAL-RELATED"/>
    <property type="match status" value="1"/>
</dbReference>
<feature type="binding site" evidence="12">
    <location>
        <position position="76"/>
    </location>
    <ligand>
        <name>Zn(2+)</name>
        <dbReference type="ChEBI" id="CHEBI:29105"/>
    </ligand>
</feature>
<evidence type="ECO:0000256" key="5">
    <source>
        <dbReference type="ARBA" id="ARBA00022516"/>
    </source>
</evidence>
<sequence>MNQTTLKDSLMIAGGIGLHSGAPTRLVFYPAPANHGIQFHRSDLDIKIPATWEYAETSPLCTTITKDGVKLHTIEHLLSVCSGMGIDNLLVELSSDEVPIFDGSGYVFFERFSEVGLKELSEPRLALKIKEPVSFTKGDIRIIATPAAATSFTFSIDFEHQQVGAQEYHFVFNETNYKDEIVAAKTFCAEKDVQKMLAQGLAKGGSEKNAIILGSDGEFKNMEVMTWLNEPNLHKILDQIGDFYLAQNRRILGSIYSHKSGHASHLEFLRHLMTEKQSAWEWVRV</sequence>
<keyword evidence="7 12" id="KW-0479">Metal-binding</keyword>
<dbReference type="GO" id="GO:0009245">
    <property type="term" value="P:lipid A biosynthetic process"/>
    <property type="evidence" value="ECO:0007669"/>
    <property type="project" value="UniProtKB-UniRule"/>
</dbReference>
<dbReference type="PANTHER" id="PTHR33694:SF1">
    <property type="entry name" value="UDP-3-O-ACYL-N-ACETYLGLUCOSAMINE DEACETYLASE 1, MITOCHONDRIAL-RELATED"/>
    <property type="match status" value="1"/>
</dbReference>
<dbReference type="Gene3D" id="3.30.230.20">
    <property type="entry name" value="lpxc deacetylase, domain 1"/>
    <property type="match status" value="1"/>
</dbReference>
<dbReference type="Pfam" id="PF03331">
    <property type="entry name" value="LpxC"/>
    <property type="match status" value="1"/>
</dbReference>
<feature type="active site" description="Proton donor" evidence="12">
    <location>
        <position position="262"/>
    </location>
</feature>